<dbReference type="InterPro" id="IPR025724">
    <property type="entry name" value="GAG-pre-integrase_dom"/>
</dbReference>
<evidence type="ECO:0000313" key="4">
    <source>
        <dbReference type="Proteomes" id="UP000323000"/>
    </source>
</evidence>
<evidence type="ECO:0000313" key="3">
    <source>
        <dbReference type="EMBL" id="TXG52046.1"/>
    </source>
</evidence>
<dbReference type="Pfam" id="PF13976">
    <property type="entry name" value="gag_pre-integrs"/>
    <property type="match status" value="1"/>
</dbReference>
<gene>
    <name evidence="3" type="ORF">EZV62_021215</name>
</gene>
<protein>
    <recommendedName>
        <fullName evidence="2">GAG-pre-integrase domain-containing protein</fullName>
    </recommendedName>
</protein>
<name>A0A5C7H756_9ROSI</name>
<feature type="domain" description="GAG-pre-integrase" evidence="2">
    <location>
        <begin position="10"/>
        <end position="59"/>
    </location>
</feature>
<dbReference type="AlphaFoldDB" id="A0A5C7H756"/>
<evidence type="ECO:0000259" key="2">
    <source>
        <dbReference type="Pfam" id="PF13976"/>
    </source>
</evidence>
<feature type="region of interest" description="Disordered" evidence="1">
    <location>
        <begin position="84"/>
        <end position="132"/>
    </location>
</feature>
<dbReference type="OrthoDB" id="10248867at2759"/>
<proteinExistence type="predicted"/>
<reference evidence="4" key="1">
    <citation type="journal article" date="2019" name="Gigascience">
        <title>De novo genome assembly of the endangered Acer yangbiense, a plant species with extremely small populations endemic to Yunnan Province, China.</title>
        <authorList>
            <person name="Yang J."/>
            <person name="Wariss H.M."/>
            <person name="Tao L."/>
            <person name="Zhang R."/>
            <person name="Yun Q."/>
            <person name="Hollingsworth P."/>
            <person name="Dao Z."/>
            <person name="Luo G."/>
            <person name="Guo H."/>
            <person name="Ma Y."/>
            <person name="Sun W."/>
        </authorList>
    </citation>
    <scope>NUCLEOTIDE SEQUENCE [LARGE SCALE GENOMIC DNA]</scope>
    <source>
        <strain evidence="4">cv. Malutang</strain>
    </source>
</reference>
<accession>A0A5C7H756</accession>
<organism evidence="3 4">
    <name type="scientific">Acer yangbiense</name>
    <dbReference type="NCBI Taxonomy" id="1000413"/>
    <lineage>
        <taxon>Eukaryota</taxon>
        <taxon>Viridiplantae</taxon>
        <taxon>Streptophyta</taxon>
        <taxon>Embryophyta</taxon>
        <taxon>Tracheophyta</taxon>
        <taxon>Spermatophyta</taxon>
        <taxon>Magnoliopsida</taxon>
        <taxon>eudicotyledons</taxon>
        <taxon>Gunneridae</taxon>
        <taxon>Pentapetalae</taxon>
        <taxon>rosids</taxon>
        <taxon>malvids</taxon>
        <taxon>Sapindales</taxon>
        <taxon>Sapindaceae</taxon>
        <taxon>Hippocastanoideae</taxon>
        <taxon>Acereae</taxon>
        <taxon>Acer</taxon>
    </lineage>
</organism>
<dbReference type="EMBL" id="VAHF01000010">
    <property type="protein sequence ID" value="TXG52046.1"/>
    <property type="molecule type" value="Genomic_DNA"/>
</dbReference>
<dbReference type="Proteomes" id="UP000323000">
    <property type="component" value="Chromosome 10"/>
</dbReference>
<comment type="caution">
    <text evidence="3">The sequence shown here is derived from an EMBL/GenBank/DDBJ whole genome shotgun (WGS) entry which is preliminary data.</text>
</comment>
<keyword evidence="4" id="KW-1185">Reference proteome</keyword>
<sequence length="132" mass="14988">MYESIPDFTYSAAYATINASIWHAKLGHPAPLILQKMLNHVHFNKRFEVPHFCDSCKLGTLSPDDWEVAHLYLDVVLRKCGQPYQTQSNDARRDKGQISHRSGHRRRRGPVTVRTEEGDDSDGPVSQVTGKE</sequence>
<evidence type="ECO:0000256" key="1">
    <source>
        <dbReference type="SAM" id="MobiDB-lite"/>
    </source>
</evidence>